<keyword evidence="6" id="KW-0239">DNA-directed DNA polymerase</keyword>
<name>A0ABX4H1B4_9BACI</name>
<dbReference type="Pfam" id="PF21694">
    <property type="entry name" value="DNA_pol3_delta_C"/>
    <property type="match status" value="1"/>
</dbReference>
<protein>
    <recommendedName>
        <fullName evidence="2">DNA polymerase III subunit delta</fullName>
        <ecNumber evidence="1">2.7.7.7</ecNumber>
    </recommendedName>
</protein>
<sequence length="345" mass="39248">MSYTDALKAIKKKDFSPIYLLYGTESYFMQDIKEKIEKQFALSDGTNVSVYDLEETPIQEVIADAEEYPFFSEQKLILAYHPFFLKAKPDKSAVDHRLESLEQYVENPAAWTTLVLLAPYEKVDERKKIIKSIKKTGQAVACLPVKEWDLSDWIVTLSKEHQIVLEDEVADLLIQEAGTDLSMLRGEIEKLALYAGEGSKITLEIAESLVSHQQTSSGLKLVDSLMAGDLAKAIYIFHDLIKLKEEPIALIALLASQFRTILHVKLLKHKGYNQAKMAEVTKVHPFVIKLALKREAHFSEEELKHILFLAAETDADLKQGRMEKNLAFELLLQQIVTIRKKARMI</sequence>
<comment type="similarity">
    <text evidence="7">Belongs to the DNA polymerase HolA subunit family.</text>
</comment>
<comment type="caution">
    <text evidence="11">The sequence shown here is derived from an EMBL/GenBank/DDBJ whole genome shotgun (WGS) entry which is preliminary data.</text>
</comment>
<dbReference type="PANTHER" id="PTHR34388">
    <property type="entry name" value="DNA POLYMERASE III SUBUNIT DELTA"/>
    <property type="match status" value="1"/>
</dbReference>
<dbReference type="Pfam" id="PF06144">
    <property type="entry name" value="DNA_pol3_delta"/>
    <property type="match status" value="1"/>
</dbReference>
<evidence type="ECO:0000259" key="10">
    <source>
        <dbReference type="Pfam" id="PF21694"/>
    </source>
</evidence>
<evidence type="ECO:0000256" key="5">
    <source>
        <dbReference type="ARBA" id="ARBA00022705"/>
    </source>
</evidence>
<dbReference type="InterPro" id="IPR008921">
    <property type="entry name" value="DNA_pol3_clamp-load_cplx_C"/>
</dbReference>
<dbReference type="InterPro" id="IPR010372">
    <property type="entry name" value="DNA_pol3_delta_N"/>
</dbReference>
<evidence type="ECO:0000256" key="7">
    <source>
        <dbReference type="ARBA" id="ARBA00034754"/>
    </source>
</evidence>
<dbReference type="PANTHER" id="PTHR34388:SF1">
    <property type="entry name" value="DNA POLYMERASE III SUBUNIT DELTA"/>
    <property type="match status" value="1"/>
</dbReference>
<accession>A0ABX4H1B4</accession>
<dbReference type="Proteomes" id="UP000216852">
    <property type="component" value="Unassembled WGS sequence"/>
</dbReference>
<dbReference type="InterPro" id="IPR005790">
    <property type="entry name" value="DNA_polIII_delta"/>
</dbReference>
<evidence type="ECO:0000256" key="3">
    <source>
        <dbReference type="ARBA" id="ARBA00022679"/>
    </source>
</evidence>
<feature type="domain" description="DNA polymerase III delta subunit-like C-terminal" evidence="10">
    <location>
        <begin position="219"/>
        <end position="334"/>
    </location>
</feature>
<keyword evidence="5" id="KW-0235">DNA replication</keyword>
<evidence type="ECO:0000256" key="1">
    <source>
        <dbReference type="ARBA" id="ARBA00012417"/>
    </source>
</evidence>
<dbReference type="NCBIfam" id="TIGR01128">
    <property type="entry name" value="holA"/>
    <property type="match status" value="1"/>
</dbReference>
<evidence type="ECO:0000259" key="9">
    <source>
        <dbReference type="Pfam" id="PF06144"/>
    </source>
</evidence>
<dbReference type="Gene3D" id="1.20.272.10">
    <property type="match status" value="1"/>
</dbReference>
<proteinExistence type="inferred from homology"/>
<dbReference type="EMBL" id="NPBJ01000005">
    <property type="protein sequence ID" value="PAE00941.1"/>
    <property type="molecule type" value="Genomic_DNA"/>
</dbReference>
<comment type="catalytic activity">
    <reaction evidence="8">
        <text>DNA(n) + a 2'-deoxyribonucleoside 5'-triphosphate = DNA(n+1) + diphosphate</text>
        <dbReference type="Rhea" id="RHEA:22508"/>
        <dbReference type="Rhea" id="RHEA-COMP:17339"/>
        <dbReference type="Rhea" id="RHEA-COMP:17340"/>
        <dbReference type="ChEBI" id="CHEBI:33019"/>
        <dbReference type="ChEBI" id="CHEBI:61560"/>
        <dbReference type="ChEBI" id="CHEBI:173112"/>
        <dbReference type="EC" id="2.7.7.7"/>
    </reaction>
</comment>
<dbReference type="SUPFAM" id="SSF52540">
    <property type="entry name" value="P-loop containing nucleoside triphosphate hydrolases"/>
    <property type="match status" value="1"/>
</dbReference>
<organism evidence="11 12">
    <name type="scientific">Terribacillus saccharophilus</name>
    <dbReference type="NCBI Taxonomy" id="361277"/>
    <lineage>
        <taxon>Bacteria</taxon>
        <taxon>Bacillati</taxon>
        <taxon>Bacillota</taxon>
        <taxon>Bacilli</taxon>
        <taxon>Bacillales</taxon>
        <taxon>Bacillaceae</taxon>
        <taxon>Terribacillus</taxon>
    </lineage>
</organism>
<evidence type="ECO:0000313" key="12">
    <source>
        <dbReference type="Proteomes" id="UP000216852"/>
    </source>
</evidence>
<evidence type="ECO:0000256" key="6">
    <source>
        <dbReference type="ARBA" id="ARBA00022932"/>
    </source>
</evidence>
<keyword evidence="3" id="KW-0808">Transferase</keyword>
<dbReference type="InterPro" id="IPR027417">
    <property type="entry name" value="P-loop_NTPase"/>
</dbReference>
<dbReference type="Gene3D" id="3.40.50.300">
    <property type="entry name" value="P-loop containing nucleotide triphosphate hydrolases"/>
    <property type="match status" value="1"/>
</dbReference>
<dbReference type="EC" id="2.7.7.7" evidence="1"/>
<evidence type="ECO:0000256" key="2">
    <source>
        <dbReference type="ARBA" id="ARBA00017703"/>
    </source>
</evidence>
<evidence type="ECO:0000256" key="4">
    <source>
        <dbReference type="ARBA" id="ARBA00022695"/>
    </source>
</evidence>
<dbReference type="SUPFAM" id="SSF48019">
    <property type="entry name" value="post-AAA+ oligomerization domain-like"/>
    <property type="match status" value="1"/>
</dbReference>
<feature type="domain" description="DNA polymerase III delta N-terminal" evidence="9">
    <location>
        <begin position="19"/>
        <end position="142"/>
    </location>
</feature>
<evidence type="ECO:0000313" key="11">
    <source>
        <dbReference type="EMBL" id="PAE00941.1"/>
    </source>
</evidence>
<reference evidence="11 12" key="1">
    <citation type="submission" date="2017-07" db="EMBL/GenBank/DDBJ databases">
        <title>Isolation and whole genome analysis of endospore-forming bacteria from heroin.</title>
        <authorList>
            <person name="Kalinowski J."/>
            <person name="Ahrens B."/>
            <person name="Al-Dilaimi A."/>
            <person name="Winkler A."/>
            <person name="Wibberg D."/>
            <person name="Schleenbecker U."/>
            <person name="Ruckert C."/>
            <person name="Wolfel R."/>
            <person name="Grass G."/>
        </authorList>
    </citation>
    <scope>NUCLEOTIDE SEQUENCE [LARGE SCALE GENOMIC DNA]</scope>
    <source>
        <strain evidence="11 12">7517-1</strain>
    </source>
</reference>
<evidence type="ECO:0000256" key="8">
    <source>
        <dbReference type="ARBA" id="ARBA00049244"/>
    </source>
</evidence>
<keyword evidence="4" id="KW-0548">Nucleotidyltransferase</keyword>
<dbReference type="InterPro" id="IPR048466">
    <property type="entry name" value="DNA_pol3_delta-like_C"/>
</dbReference>
<dbReference type="RefSeq" id="WP_095218149.1">
    <property type="nucleotide sequence ID" value="NZ_NPBJ01000005.1"/>
</dbReference>
<dbReference type="Gene3D" id="1.10.8.60">
    <property type="match status" value="1"/>
</dbReference>
<gene>
    <name evidence="11" type="ORF">CHH48_04545</name>
</gene>
<keyword evidence="12" id="KW-1185">Reference proteome</keyword>